<dbReference type="Gene3D" id="3.40.50.1820">
    <property type="entry name" value="alpha/beta hydrolase"/>
    <property type="match status" value="1"/>
</dbReference>
<dbReference type="Pfam" id="PF03583">
    <property type="entry name" value="LIP"/>
    <property type="match status" value="1"/>
</dbReference>
<dbReference type="Gene3D" id="1.10.260.130">
    <property type="match status" value="1"/>
</dbReference>
<dbReference type="PIRSF" id="PIRSF029171">
    <property type="entry name" value="Esterase_LipA"/>
    <property type="match status" value="1"/>
</dbReference>
<name>A0A438AY58_9NOCA</name>
<reference evidence="2 3" key="1">
    <citation type="submission" date="2018-11" db="EMBL/GenBank/DDBJ databases">
        <title>Rhodococcus spongicola sp. nov. and Rhodococcus xishaensis sp. nov. from marine sponges.</title>
        <authorList>
            <person name="Li L."/>
            <person name="Lin H.W."/>
        </authorList>
    </citation>
    <scope>NUCLEOTIDE SEQUENCE [LARGE SCALE GENOMIC DNA]</scope>
    <source>
        <strain evidence="2 3">LHW50502</strain>
    </source>
</reference>
<dbReference type="PANTHER" id="PTHR34853">
    <property type="match status" value="1"/>
</dbReference>
<dbReference type="PANTHER" id="PTHR34853:SF1">
    <property type="entry name" value="LIPASE 5"/>
    <property type="match status" value="1"/>
</dbReference>
<comment type="caution">
    <text evidence="2">The sequence shown here is derived from an EMBL/GenBank/DDBJ whole genome shotgun (WGS) entry which is preliminary data.</text>
</comment>
<protein>
    <submittedName>
        <fullName evidence="2">Lipase</fullName>
    </submittedName>
</protein>
<dbReference type="AlphaFoldDB" id="A0A438AY58"/>
<evidence type="ECO:0000313" key="3">
    <source>
        <dbReference type="Proteomes" id="UP000284333"/>
    </source>
</evidence>
<accession>A0A438AY58</accession>
<evidence type="ECO:0000313" key="2">
    <source>
        <dbReference type="EMBL" id="RVW03640.1"/>
    </source>
</evidence>
<feature type="signal peptide" evidence="1">
    <location>
        <begin position="1"/>
        <end position="28"/>
    </location>
</feature>
<proteinExistence type="predicted"/>
<feature type="chain" id="PRO_5019044360" evidence="1">
    <location>
        <begin position="29"/>
        <end position="440"/>
    </location>
</feature>
<dbReference type="OrthoDB" id="9798122at2"/>
<gene>
    <name evidence="2" type="ORF">EF834_11160</name>
</gene>
<dbReference type="GO" id="GO:0016042">
    <property type="term" value="P:lipid catabolic process"/>
    <property type="evidence" value="ECO:0007669"/>
    <property type="project" value="InterPro"/>
</dbReference>
<organism evidence="2 3">
    <name type="scientific">Rhodococcus spongiicola</name>
    <dbReference type="NCBI Taxonomy" id="2487352"/>
    <lineage>
        <taxon>Bacteria</taxon>
        <taxon>Bacillati</taxon>
        <taxon>Actinomycetota</taxon>
        <taxon>Actinomycetes</taxon>
        <taxon>Mycobacteriales</taxon>
        <taxon>Nocardiaceae</taxon>
        <taxon>Rhodococcus</taxon>
    </lineage>
</organism>
<dbReference type="InterPro" id="IPR005152">
    <property type="entry name" value="Lipase_secreted"/>
</dbReference>
<keyword evidence="1" id="KW-0732">Signal</keyword>
<dbReference type="RefSeq" id="WP_127947239.1">
    <property type="nucleotide sequence ID" value="NZ_RKLN01000003.1"/>
</dbReference>
<sequence length="440" mass="45842">MAIPRWGQGAALVLGVCLAVVTVGTAPAASAESAPAAPANSTPTDFYAVPTPLPAGAPGDVLKSESYPPALAVPDQVGPWPSGAQRIMYRSTDAYGQAVAVTGTYFDASVPWSGGGPRPLVVLAPGTQGQGDQCAPSKLFAEVVHYTPPLDFSVEYETIQAYALLSRGMDVVVTDYEGLGTPGVHSYGDRRAEGYAVLDAARAVTRLPGSRIGGDSPIGLWGYSQGGGAAASAAELQDSYAPELNIRGTYAGGVPADLRAEAVTLDGGLGTGFLGYAVNAIYAGYPETRGEIDGVTSPYGREVLDDIATQCVTETIARYGLHRSSEWTRDGRSIAELIDALPNVRAVVDEQRIGRLTPRSPVLIAQGRNDDLVPYAQARTLADDWCRLGATVEFSIQEIPPIAPGLAVGHVLPAGTVLPYALNWMTDRFAGVPAPSTCNV</sequence>
<keyword evidence="3" id="KW-1185">Reference proteome</keyword>
<dbReference type="InterPro" id="IPR029058">
    <property type="entry name" value="AB_hydrolase_fold"/>
</dbReference>
<evidence type="ECO:0000256" key="1">
    <source>
        <dbReference type="SAM" id="SignalP"/>
    </source>
</evidence>
<dbReference type="Proteomes" id="UP000284333">
    <property type="component" value="Unassembled WGS sequence"/>
</dbReference>
<dbReference type="SUPFAM" id="SSF53474">
    <property type="entry name" value="alpha/beta-Hydrolases"/>
    <property type="match status" value="1"/>
</dbReference>
<dbReference type="EMBL" id="RKLN01000003">
    <property type="protein sequence ID" value="RVW03640.1"/>
    <property type="molecule type" value="Genomic_DNA"/>
</dbReference>
<dbReference type="GO" id="GO:0004806">
    <property type="term" value="F:triacylglycerol lipase activity"/>
    <property type="evidence" value="ECO:0007669"/>
    <property type="project" value="InterPro"/>
</dbReference>